<organism evidence="2 3">
    <name type="scientific">Eruca vesicaria subsp. sativa</name>
    <name type="common">Garden rocket</name>
    <name type="synonym">Eruca sativa</name>
    <dbReference type="NCBI Taxonomy" id="29727"/>
    <lineage>
        <taxon>Eukaryota</taxon>
        <taxon>Viridiplantae</taxon>
        <taxon>Streptophyta</taxon>
        <taxon>Embryophyta</taxon>
        <taxon>Tracheophyta</taxon>
        <taxon>Spermatophyta</taxon>
        <taxon>Magnoliopsida</taxon>
        <taxon>eudicotyledons</taxon>
        <taxon>Gunneridae</taxon>
        <taxon>Pentapetalae</taxon>
        <taxon>rosids</taxon>
        <taxon>malvids</taxon>
        <taxon>Brassicales</taxon>
        <taxon>Brassicaceae</taxon>
        <taxon>Brassiceae</taxon>
        <taxon>Eruca</taxon>
    </lineage>
</organism>
<sequence length="443" mass="50167">MSRNIVNRLLKPSVSRKFLRHTNVRLLTSESDRPYPFLIVDHILNNPNSPDGGLEKEYSNCRKENKIFINDKQVMRNVCNAMTAGFSRDGLKFEDTYRGLAIHYKDVSAYLPPLPAGSQVQSLAMSSLPTREKDWVVCFKLSGSRLSLCRPFGSCKWIDIKTAPGSINPSSSLMFSKKDKKFYIPSPGGNYLCELGRRHDKLEFVDLKFDKIPASVYDEVAGLSSCSRTDHLVESPTGQLFLVKWYNKDDENEGSTLKHVTKKIMVFRETEQSNCFDKTMIYTEDIGDLCIFLGHSQAFCVPASSSPGLKPNCVYFVGRNFGVYDLTTKTCTTFHKNYYCPRHTNVRLFTSESDRPYPFLIVDHILKNPNSPEGGLNKAYSNCRKENKIFITDKKVMRNVCNAMTVGFSRDGLEVKLTDKGPTIHYKDVSAYLPPLPAGSQVW</sequence>
<accession>A0ABC8M689</accession>
<dbReference type="PANTHER" id="PTHR44259:SF89">
    <property type="entry name" value="DUF295 DOMAIN-CONTAINING PROTEIN-RELATED"/>
    <property type="match status" value="1"/>
</dbReference>
<protein>
    <recommendedName>
        <fullName evidence="1">KIB1-4 beta-propeller domain-containing protein</fullName>
    </recommendedName>
</protein>
<feature type="domain" description="KIB1-4 beta-propeller" evidence="1">
    <location>
        <begin position="110"/>
        <end position="325"/>
    </location>
</feature>
<evidence type="ECO:0000259" key="1">
    <source>
        <dbReference type="Pfam" id="PF03478"/>
    </source>
</evidence>
<proteinExistence type="predicted"/>
<gene>
    <name evidence="2" type="ORF">ERUC_LOCUS44296</name>
</gene>
<dbReference type="Pfam" id="PF03478">
    <property type="entry name" value="Beta-prop_KIB1-4"/>
    <property type="match status" value="1"/>
</dbReference>
<evidence type="ECO:0000313" key="2">
    <source>
        <dbReference type="EMBL" id="CAH8391813.1"/>
    </source>
</evidence>
<comment type="caution">
    <text evidence="2">The sequence shown here is derived from an EMBL/GenBank/DDBJ whole genome shotgun (WGS) entry which is preliminary data.</text>
</comment>
<evidence type="ECO:0000313" key="3">
    <source>
        <dbReference type="Proteomes" id="UP001642260"/>
    </source>
</evidence>
<reference evidence="2 3" key="1">
    <citation type="submission" date="2022-03" db="EMBL/GenBank/DDBJ databases">
        <authorList>
            <person name="Macdonald S."/>
            <person name="Ahmed S."/>
            <person name="Newling K."/>
        </authorList>
    </citation>
    <scope>NUCLEOTIDE SEQUENCE [LARGE SCALE GENOMIC DNA]</scope>
</reference>
<dbReference type="InterPro" id="IPR005174">
    <property type="entry name" value="KIB1-4_b-propeller"/>
</dbReference>
<dbReference type="Proteomes" id="UP001642260">
    <property type="component" value="Unassembled WGS sequence"/>
</dbReference>
<dbReference type="EMBL" id="CAKOAT010964042">
    <property type="protein sequence ID" value="CAH8391813.1"/>
    <property type="molecule type" value="Genomic_DNA"/>
</dbReference>
<dbReference type="InterPro" id="IPR050942">
    <property type="entry name" value="F-box_BR-signaling"/>
</dbReference>
<name>A0ABC8M689_ERUVS</name>
<dbReference type="AlphaFoldDB" id="A0ABC8M689"/>
<dbReference type="PANTHER" id="PTHR44259">
    <property type="entry name" value="OS07G0183000 PROTEIN-RELATED"/>
    <property type="match status" value="1"/>
</dbReference>
<keyword evidence="3" id="KW-1185">Reference proteome</keyword>